<gene>
    <name evidence="5" type="ORF">GCM10011410_17780</name>
</gene>
<dbReference type="GO" id="GO:0016020">
    <property type="term" value="C:membrane"/>
    <property type="evidence" value="ECO:0007669"/>
    <property type="project" value="TreeGrafter"/>
</dbReference>
<dbReference type="AlphaFoldDB" id="A0A916XDE4"/>
<proteinExistence type="inferred from homology"/>
<organism evidence="5 6">
    <name type="scientific">Hoyosella rhizosphaerae</name>
    <dbReference type="NCBI Taxonomy" id="1755582"/>
    <lineage>
        <taxon>Bacteria</taxon>
        <taxon>Bacillati</taxon>
        <taxon>Actinomycetota</taxon>
        <taxon>Actinomycetes</taxon>
        <taxon>Mycobacteriales</taxon>
        <taxon>Hoyosellaceae</taxon>
        <taxon>Hoyosella</taxon>
    </lineage>
</organism>
<dbReference type="SUPFAM" id="SSF51735">
    <property type="entry name" value="NAD(P)-binding Rossmann-fold domains"/>
    <property type="match status" value="1"/>
</dbReference>
<name>A0A916XDE4_9ACTN</name>
<keyword evidence="6" id="KW-1185">Reference proteome</keyword>
<dbReference type="PANTHER" id="PTHR44196">
    <property type="entry name" value="DEHYDROGENASE/REDUCTASE SDR FAMILY MEMBER 7B"/>
    <property type="match status" value="1"/>
</dbReference>
<dbReference type="PROSITE" id="PS00061">
    <property type="entry name" value="ADH_SHORT"/>
    <property type="match status" value="1"/>
</dbReference>
<evidence type="ECO:0000313" key="5">
    <source>
        <dbReference type="EMBL" id="GGC65721.1"/>
    </source>
</evidence>
<dbReference type="CDD" id="cd05233">
    <property type="entry name" value="SDR_c"/>
    <property type="match status" value="1"/>
</dbReference>
<dbReference type="GO" id="GO:0016491">
    <property type="term" value="F:oxidoreductase activity"/>
    <property type="evidence" value="ECO:0007669"/>
    <property type="project" value="UniProtKB-KW"/>
</dbReference>
<reference evidence="5" key="2">
    <citation type="submission" date="2020-09" db="EMBL/GenBank/DDBJ databases">
        <authorList>
            <person name="Sun Q."/>
            <person name="Zhou Y."/>
        </authorList>
    </citation>
    <scope>NUCLEOTIDE SEQUENCE</scope>
    <source>
        <strain evidence="5">CGMCC 1.15478</strain>
    </source>
</reference>
<keyword evidence="2" id="KW-0560">Oxidoreductase</keyword>
<dbReference type="Proteomes" id="UP000641514">
    <property type="component" value="Unassembled WGS sequence"/>
</dbReference>
<dbReference type="EMBL" id="BMJH01000002">
    <property type="protein sequence ID" value="GGC65721.1"/>
    <property type="molecule type" value="Genomic_DNA"/>
</dbReference>
<dbReference type="InterPro" id="IPR020904">
    <property type="entry name" value="Sc_DH/Rdtase_CS"/>
</dbReference>
<dbReference type="SMART" id="SM00822">
    <property type="entry name" value="PKS_KR"/>
    <property type="match status" value="1"/>
</dbReference>
<dbReference type="RefSeq" id="WP_188673403.1">
    <property type="nucleotide sequence ID" value="NZ_BMJH01000002.1"/>
</dbReference>
<reference evidence="5" key="1">
    <citation type="journal article" date="2014" name="Int. J. Syst. Evol. Microbiol.">
        <title>Complete genome sequence of Corynebacterium casei LMG S-19264T (=DSM 44701T), isolated from a smear-ripened cheese.</title>
        <authorList>
            <consortium name="US DOE Joint Genome Institute (JGI-PGF)"/>
            <person name="Walter F."/>
            <person name="Albersmeier A."/>
            <person name="Kalinowski J."/>
            <person name="Ruckert C."/>
        </authorList>
    </citation>
    <scope>NUCLEOTIDE SEQUENCE</scope>
    <source>
        <strain evidence="5">CGMCC 1.15478</strain>
    </source>
</reference>
<comment type="caution">
    <text evidence="5">The sequence shown here is derived from an EMBL/GenBank/DDBJ whole genome shotgun (WGS) entry which is preliminary data.</text>
</comment>
<dbReference type="InterPro" id="IPR057326">
    <property type="entry name" value="KR_dom"/>
</dbReference>
<evidence type="ECO:0000256" key="1">
    <source>
        <dbReference type="ARBA" id="ARBA00006484"/>
    </source>
</evidence>
<accession>A0A916XDE4</accession>
<protein>
    <recommendedName>
        <fullName evidence="4">Ketoreductase domain-containing protein</fullName>
    </recommendedName>
</protein>
<evidence type="ECO:0000256" key="2">
    <source>
        <dbReference type="ARBA" id="ARBA00023002"/>
    </source>
</evidence>
<dbReference type="InterPro" id="IPR036291">
    <property type="entry name" value="NAD(P)-bd_dom_sf"/>
</dbReference>
<evidence type="ECO:0000256" key="3">
    <source>
        <dbReference type="RuleBase" id="RU000363"/>
    </source>
</evidence>
<dbReference type="Gene3D" id="3.40.50.720">
    <property type="entry name" value="NAD(P)-binding Rossmann-like Domain"/>
    <property type="match status" value="1"/>
</dbReference>
<feature type="domain" description="Ketoreductase" evidence="4">
    <location>
        <begin position="66"/>
        <end position="250"/>
    </location>
</feature>
<sequence length="370" mass="39702">MATIAPSAFLSFTNPVGSLTQTWSELPISGLTTETFASKTRAAKTMATKTLANANFRSDGKPLAGRRIVITGGSSGIGAATAHKVAEAGGTAILVARSLDKLTEVRDEIVAAGGEVFIYTCDVTDEDAVEELINTLTSEHDSIDMLVNNAGRSIRRSVKLSYDRFHDFERTMSLNYFAAVRLILGLLPHMSNNGFGHIVNISSIGVQTNTPRFSAYVASKSALDAFSRVVAGETVGEGVTFTTIHMPLVRTPMIAPTSMYDAFPTLSPDEAADMVVRALVKRPKEIATPLGTFGEVLYTFAPSVVDRIMHQAYKVFPDSLAAKGGPTTEANDRGLTRSGEFLAKASIIVQDQPLSRAAKTMMRLLPGIHW</sequence>
<dbReference type="PRINTS" id="PR00081">
    <property type="entry name" value="GDHRDH"/>
</dbReference>
<dbReference type="PANTHER" id="PTHR44196:SF1">
    <property type="entry name" value="DEHYDROGENASE_REDUCTASE SDR FAMILY MEMBER 7B"/>
    <property type="match status" value="1"/>
</dbReference>
<dbReference type="Pfam" id="PF00106">
    <property type="entry name" value="adh_short"/>
    <property type="match status" value="1"/>
</dbReference>
<evidence type="ECO:0000313" key="6">
    <source>
        <dbReference type="Proteomes" id="UP000641514"/>
    </source>
</evidence>
<evidence type="ECO:0000259" key="4">
    <source>
        <dbReference type="SMART" id="SM00822"/>
    </source>
</evidence>
<dbReference type="InterPro" id="IPR002347">
    <property type="entry name" value="SDR_fam"/>
</dbReference>
<comment type="similarity">
    <text evidence="1 3">Belongs to the short-chain dehydrogenases/reductases (SDR) family.</text>
</comment>
<dbReference type="PRINTS" id="PR00080">
    <property type="entry name" value="SDRFAMILY"/>
</dbReference>